<keyword evidence="3" id="KW-1185">Reference proteome</keyword>
<dbReference type="Pfam" id="PF00891">
    <property type="entry name" value="Methyltransf_2"/>
    <property type="match status" value="1"/>
</dbReference>
<dbReference type="Gene3D" id="1.10.10.10">
    <property type="entry name" value="Winged helix-like DNA-binding domain superfamily/Winged helix DNA-binding domain"/>
    <property type="match status" value="1"/>
</dbReference>
<dbReference type="SUPFAM" id="SSF46785">
    <property type="entry name" value="Winged helix' DNA-binding domain"/>
    <property type="match status" value="1"/>
</dbReference>
<dbReference type="InterPro" id="IPR001077">
    <property type="entry name" value="COMT_C"/>
</dbReference>
<dbReference type="PATRIC" id="fig|546269.5.peg.1265"/>
<dbReference type="STRING" id="546269.HMPREF0389_00776"/>
<proteinExistence type="predicted"/>
<dbReference type="RefSeq" id="WP_014262771.1">
    <property type="nucleotide sequence ID" value="NC_016630.1"/>
</dbReference>
<dbReference type="OrthoDB" id="1682723at2"/>
<dbReference type="EMBL" id="CP002390">
    <property type="protein sequence ID" value="EFE28854.1"/>
    <property type="molecule type" value="Genomic_DNA"/>
</dbReference>
<evidence type="ECO:0000259" key="1">
    <source>
        <dbReference type="Pfam" id="PF00891"/>
    </source>
</evidence>
<dbReference type="Proteomes" id="UP000007468">
    <property type="component" value="Chromosome"/>
</dbReference>
<feature type="domain" description="O-methyltransferase C-terminal" evidence="1">
    <location>
        <begin position="152"/>
        <end position="283"/>
    </location>
</feature>
<dbReference type="Gene3D" id="3.40.50.150">
    <property type="entry name" value="Vaccinia Virus protein VP39"/>
    <property type="match status" value="1"/>
</dbReference>
<dbReference type="eggNOG" id="COG0500">
    <property type="taxonomic scope" value="Bacteria"/>
</dbReference>
<dbReference type="GO" id="GO:0008171">
    <property type="term" value="F:O-methyltransferase activity"/>
    <property type="evidence" value="ECO:0007669"/>
    <property type="project" value="InterPro"/>
</dbReference>
<dbReference type="SUPFAM" id="SSF53335">
    <property type="entry name" value="S-adenosyl-L-methionine-dependent methyltransferases"/>
    <property type="match status" value="1"/>
</dbReference>
<dbReference type="InterPro" id="IPR036390">
    <property type="entry name" value="WH_DNA-bd_sf"/>
</dbReference>
<reference evidence="3" key="1">
    <citation type="submission" date="2010-12" db="EMBL/GenBank/DDBJ databases">
        <title>The genome sequence of Filifactor alocis strain ATCC 35896.</title>
        <authorList>
            <consortium name="The Broad Institute Genome Sequencing Platform"/>
            <person name="Ward D."/>
            <person name="Earl A."/>
            <person name="Feldgarden M."/>
            <person name="Young S.K."/>
            <person name="Gargeya S."/>
            <person name="Zeng Q."/>
            <person name="Alvarado L."/>
            <person name="Berlin A."/>
            <person name="Bochicchio J."/>
            <person name="Chapman S.B."/>
            <person name="Chen Z."/>
            <person name="Freedman E."/>
            <person name="Gellesch M."/>
            <person name="Goldberg J."/>
            <person name="Griggs A."/>
            <person name="Gujja S."/>
            <person name="Heilman E."/>
            <person name="Heiman D."/>
            <person name="Howarth C."/>
            <person name="Mehta T."/>
            <person name="Neiman D."/>
            <person name="Pearson M."/>
            <person name="Roberts A."/>
            <person name="Saif S."/>
            <person name="Shea T."/>
            <person name="Shenoy N."/>
            <person name="Sisk P."/>
            <person name="Stolte C."/>
            <person name="Sykes S."/>
            <person name="White J."/>
            <person name="Yandava C."/>
            <person name="Izard J."/>
            <person name="Blanton J.M."/>
            <person name="Baranova O.V."/>
            <person name="Tanner A.C."/>
            <person name="Dewhirst F.E."/>
            <person name="Haas B."/>
            <person name="Nusbaum C."/>
            <person name="Birren B."/>
        </authorList>
    </citation>
    <scope>NUCLEOTIDE SEQUENCE [LARGE SCALE GENOMIC DNA]</scope>
    <source>
        <strain evidence="3">ATCC 35896 / D40 B5</strain>
    </source>
</reference>
<dbReference type="GO" id="GO:0006355">
    <property type="term" value="P:regulation of DNA-templated transcription"/>
    <property type="evidence" value="ECO:0007669"/>
    <property type="project" value="InterPro"/>
</dbReference>
<evidence type="ECO:0000313" key="3">
    <source>
        <dbReference type="Proteomes" id="UP000007468"/>
    </source>
</evidence>
<dbReference type="CDD" id="cd02440">
    <property type="entry name" value="AdoMet_MTases"/>
    <property type="match status" value="1"/>
</dbReference>
<evidence type="ECO:0000313" key="2">
    <source>
        <dbReference type="EMBL" id="EFE28854.1"/>
    </source>
</evidence>
<accession>D6GQ01</accession>
<name>D6GQ01_FILAD</name>
<dbReference type="KEGG" id="faa:HMPREF0389_00776"/>
<gene>
    <name evidence="2" type="ordered locus">HMPREF0389_00776</name>
</gene>
<dbReference type="InterPro" id="IPR029063">
    <property type="entry name" value="SAM-dependent_MTases_sf"/>
</dbReference>
<organism evidence="2 3">
    <name type="scientific">Filifactor alocis (strain ATCC 35896 / CCUG 47790 / D40 B5)</name>
    <name type="common">Fusobacterium alocis</name>
    <dbReference type="NCBI Taxonomy" id="546269"/>
    <lineage>
        <taxon>Bacteria</taxon>
        <taxon>Bacillati</taxon>
        <taxon>Bacillota</taxon>
        <taxon>Clostridia</taxon>
        <taxon>Peptostreptococcales</taxon>
        <taxon>Filifactoraceae</taxon>
        <taxon>Filifactor</taxon>
    </lineage>
</organism>
<protein>
    <recommendedName>
        <fullName evidence="1">O-methyltransferase C-terminal domain-containing protein</fullName>
    </recommendedName>
</protein>
<sequence length="334" mass="36874">MINKTNIYEQLTTLPYLTAYQQLIQGAIELDVFSNLENPITTKELSKKMNWDESNTFNLLKGLYSLGYLERNGDTFCNMPETSKYLVKGKPAYMGNVLTFFCNNQGMSLGNVAQQVKEGPKPQEQTQQSMDFAAYGDAMRDAQSGIRQYELLEILRSLPEYKSIHKILDLGCGAGCLGIAVIQDVSNRTGVLFDRPNMQSLIEESVKLSDMQDSIFIKTGDFINDDIGSGYDLIICSSIMLFAIKGGANFFAKLKKALNIGGVVVCLNEGIEADYSGPWDMILGYMAFNLQGMPIGVIKGQIADAAKSGGFHSVENRSVLLSTGMHDINILRNK</sequence>
<dbReference type="AlphaFoldDB" id="D6GQ01"/>
<dbReference type="InterPro" id="IPR036388">
    <property type="entry name" value="WH-like_DNA-bd_sf"/>
</dbReference>
<dbReference type="GO" id="GO:0003677">
    <property type="term" value="F:DNA binding"/>
    <property type="evidence" value="ECO:0007669"/>
    <property type="project" value="InterPro"/>
</dbReference>